<protein>
    <recommendedName>
        <fullName evidence="3">PRONE domain-containing protein</fullName>
    </recommendedName>
</protein>
<keyword evidence="5" id="KW-1185">Reference proteome</keyword>
<comment type="caution">
    <text evidence="4">The sequence shown here is derived from an EMBL/GenBank/DDBJ whole genome shotgun (WGS) entry which is preliminary data.</text>
</comment>
<dbReference type="EMBL" id="SDMP01000014">
    <property type="protein sequence ID" value="RYR11949.1"/>
    <property type="molecule type" value="Genomic_DNA"/>
</dbReference>
<sequence>MIHLYCIQGGTKGLNTALALSNAISSLSVMVFGKLWKLEPLPEERKSKWQREMDWLLSPTNYMVELVPAKQNASIGEIFEEILESMVNTEFWYEEGGSWALNEREIAPTGEDDDESGVDSDLAWWLFGFYLFKVTVSV</sequence>
<dbReference type="AlphaFoldDB" id="A0A444ZCQ4"/>
<evidence type="ECO:0000313" key="5">
    <source>
        <dbReference type="Proteomes" id="UP000289738"/>
    </source>
</evidence>
<gene>
    <name evidence="4" type="ORF">Ahy_B04g069454</name>
</gene>
<evidence type="ECO:0000259" key="3">
    <source>
        <dbReference type="PROSITE" id="PS51334"/>
    </source>
</evidence>
<dbReference type="GO" id="GO:0005085">
    <property type="term" value="F:guanyl-nucleotide exchange factor activity"/>
    <property type="evidence" value="ECO:0007669"/>
    <property type="project" value="UniProtKB-UniRule"/>
</dbReference>
<evidence type="ECO:0000256" key="2">
    <source>
        <dbReference type="PROSITE-ProRule" id="PRU00663"/>
    </source>
</evidence>
<organism evidence="4 5">
    <name type="scientific">Arachis hypogaea</name>
    <name type="common">Peanut</name>
    <dbReference type="NCBI Taxonomy" id="3818"/>
    <lineage>
        <taxon>Eukaryota</taxon>
        <taxon>Viridiplantae</taxon>
        <taxon>Streptophyta</taxon>
        <taxon>Embryophyta</taxon>
        <taxon>Tracheophyta</taxon>
        <taxon>Spermatophyta</taxon>
        <taxon>Magnoliopsida</taxon>
        <taxon>eudicotyledons</taxon>
        <taxon>Gunneridae</taxon>
        <taxon>Pentapetalae</taxon>
        <taxon>rosids</taxon>
        <taxon>fabids</taxon>
        <taxon>Fabales</taxon>
        <taxon>Fabaceae</taxon>
        <taxon>Papilionoideae</taxon>
        <taxon>50 kb inversion clade</taxon>
        <taxon>dalbergioids sensu lato</taxon>
        <taxon>Dalbergieae</taxon>
        <taxon>Pterocarpus clade</taxon>
        <taxon>Arachis</taxon>
    </lineage>
</organism>
<evidence type="ECO:0000256" key="1">
    <source>
        <dbReference type="ARBA" id="ARBA00022658"/>
    </source>
</evidence>
<dbReference type="Proteomes" id="UP000289738">
    <property type="component" value="Chromosome B04"/>
</dbReference>
<dbReference type="InterPro" id="IPR005512">
    <property type="entry name" value="PRONE_dom"/>
</dbReference>
<dbReference type="InterPro" id="IPR038937">
    <property type="entry name" value="RopGEF"/>
</dbReference>
<dbReference type="PROSITE" id="PS51334">
    <property type="entry name" value="PRONE"/>
    <property type="match status" value="1"/>
</dbReference>
<name>A0A444ZCQ4_ARAHY</name>
<dbReference type="PANTHER" id="PTHR33101:SF2">
    <property type="entry name" value="ROP GUANINE NUCLEOTIDE EXCHANGE FACTOR 14"/>
    <property type="match status" value="1"/>
</dbReference>
<evidence type="ECO:0000313" key="4">
    <source>
        <dbReference type="EMBL" id="RYR11949.1"/>
    </source>
</evidence>
<accession>A0A444ZCQ4</accession>
<feature type="domain" description="PRONE" evidence="3">
    <location>
        <begin position="1"/>
        <end position="138"/>
    </location>
</feature>
<reference evidence="4 5" key="1">
    <citation type="submission" date="2019-01" db="EMBL/GenBank/DDBJ databases">
        <title>Sequencing of cultivated peanut Arachis hypogaea provides insights into genome evolution and oil improvement.</title>
        <authorList>
            <person name="Chen X."/>
        </authorList>
    </citation>
    <scope>NUCLEOTIDE SEQUENCE [LARGE SCALE GENOMIC DNA]</scope>
    <source>
        <strain evidence="5">cv. Fuhuasheng</strain>
        <tissue evidence="4">Leaves</tissue>
    </source>
</reference>
<dbReference type="Gene3D" id="1.20.58.2010">
    <property type="entry name" value="PRONE domain, subdomain 1"/>
    <property type="match status" value="1"/>
</dbReference>
<dbReference type="PANTHER" id="PTHR33101">
    <property type="entry name" value="ROP GUANINE NUCLEOTIDE EXCHANGE FACTOR 1"/>
    <property type="match status" value="1"/>
</dbReference>
<keyword evidence="1 2" id="KW-0344">Guanine-nucleotide releasing factor</keyword>
<proteinExistence type="predicted"/>
<dbReference type="Pfam" id="PF03759">
    <property type="entry name" value="PRONE"/>
    <property type="match status" value="1"/>
</dbReference>